<feature type="region of interest" description="Disordered" evidence="14">
    <location>
        <begin position="623"/>
        <end position="716"/>
    </location>
</feature>
<evidence type="ECO:0000256" key="3">
    <source>
        <dbReference type="ARBA" id="ARBA00022553"/>
    </source>
</evidence>
<evidence type="ECO:0000256" key="13">
    <source>
        <dbReference type="PROSITE-ProRule" id="PRU10141"/>
    </source>
</evidence>
<accession>A0AAV5S024</accession>
<keyword evidence="6 16" id="KW-0418">Kinase</keyword>
<feature type="cross-link" description="Glycyl lysine isopeptide (Lys-Gly) (interchain with G-Cter in SUMO2)" evidence="12">
    <location>
        <position position="161"/>
    </location>
</feature>
<feature type="compositionally biased region" description="Polar residues" evidence="14">
    <location>
        <begin position="562"/>
        <end position="571"/>
    </location>
</feature>
<evidence type="ECO:0000256" key="12">
    <source>
        <dbReference type="PIRSR" id="PIRSR630616-3"/>
    </source>
</evidence>
<keyword evidence="4" id="KW-0808">Transferase</keyword>
<dbReference type="InterPro" id="IPR000719">
    <property type="entry name" value="Prot_kinase_dom"/>
</dbReference>
<dbReference type="Pfam" id="PF00069">
    <property type="entry name" value="Pkinase"/>
    <property type="match status" value="1"/>
</dbReference>
<feature type="compositionally biased region" description="Polar residues" evidence="14">
    <location>
        <begin position="736"/>
        <end position="762"/>
    </location>
</feature>
<feature type="binding site" evidence="11">
    <location>
        <position position="177"/>
    </location>
    <ligand>
        <name>ATP</name>
        <dbReference type="ChEBI" id="CHEBI:30616"/>
    </ligand>
</feature>
<dbReference type="PANTHER" id="PTHR24350">
    <property type="entry name" value="SERINE/THREONINE-PROTEIN KINASE IAL-RELATED"/>
    <property type="match status" value="1"/>
</dbReference>
<keyword evidence="7 11" id="KW-0067">ATP-binding</keyword>
<feature type="compositionally biased region" description="Acidic residues" evidence="14">
    <location>
        <begin position="904"/>
        <end position="917"/>
    </location>
</feature>
<feature type="domain" description="Protein kinase" evidence="15">
    <location>
        <begin position="43"/>
        <end position="289"/>
    </location>
</feature>
<feature type="compositionally biased region" description="Basic and acidic residues" evidence="14">
    <location>
        <begin position="424"/>
        <end position="439"/>
    </location>
</feature>
<reference evidence="16 17" key="1">
    <citation type="journal article" date="2023" name="Elife">
        <title>Identification of key yeast species and microbe-microbe interactions impacting larval growth of Drosophila in the wild.</title>
        <authorList>
            <person name="Mure A."/>
            <person name="Sugiura Y."/>
            <person name="Maeda R."/>
            <person name="Honda K."/>
            <person name="Sakurai N."/>
            <person name="Takahashi Y."/>
            <person name="Watada M."/>
            <person name="Katoh T."/>
            <person name="Gotoh A."/>
            <person name="Gotoh Y."/>
            <person name="Taniguchi I."/>
            <person name="Nakamura K."/>
            <person name="Hayashi T."/>
            <person name="Katayama T."/>
            <person name="Uemura T."/>
            <person name="Hattori Y."/>
        </authorList>
    </citation>
    <scope>NUCLEOTIDE SEQUENCE [LARGE SCALE GENOMIC DNA]</scope>
    <source>
        <strain evidence="16 17">KH-74</strain>
    </source>
</reference>
<dbReference type="EMBL" id="BTGD01000010">
    <property type="protein sequence ID" value="GMM56903.1"/>
    <property type="molecule type" value="Genomic_DNA"/>
</dbReference>
<dbReference type="Proteomes" id="UP001377567">
    <property type="component" value="Unassembled WGS sequence"/>
</dbReference>
<evidence type="ECO:0000259" key="15">
    <source>
        <dbReference type="PROSITE" id="PS50011"/>
    </source>
</evidence>
<evidence type="ECO:0000256" key="10">
    <source>
        <dbReference type="PIRSR" id="PIRSR630616-1"/>
    </source>
</evidence>
<dbReference type="EC" id="2.7.11.1" evidence="1"/>
<feature type="compositionally biased region" description="Polar residues" evidence="14">
    <location>
        <begin position="626"/>
        <end position="691"/>
    </location>
</feature>
<evidence type="ECO:0000256" key="11">
    <source>
        <dbReference type="PIRSR" id="PIRSR630616-2"/>
    </source>
</evidence>
<evidence type="ECO:0000256" key="6">
    <source>
        <dbReference type="ARBA" id="ARBA00022777"/>
    </source>
</evidence>
<feature type="compositionally biased region" description="Basic and acidic residues" evidence="14">
    <location>
        <begin position="548"/>
        <end position="558"/>
    </location>
</feature>
<dbReference type="GO" id="GO:0004674">
    <property type="term" value="F:protein serine/threonine kinase activity"/>
    <property type="evidence" value="ECO:0007669"/>
    <property type="project" value="UniProtKB-KW"/>
</dbReference>
<proteinExistence type="predicted"/>
<dbReference type="FunFam" id="1.10.510.10:FF:000650">
    <property type="entry name" value="Serine/threonine-protein kinase ppk16"/>
    <property type="match status" value="1"/>
</dbReference>
<dbReference type="PROSITE" id="PS00108">
    <property type="entry name" value="PROTEIN_KINASE_ST"/>
    <property type="match status" value="1"/>
</dbReference>
<evidence type="ECO:0000256" key="5">
    <source>
        <dbReference type="ARBA" id="ARBA00022741"/>
    </source>
</evidence>
<dbReference type="InterPro" id="IPR011009">
    <property type="entry name" value="Kinase-like_dom_sf"/>
</dbReference>
<protein>
    <recommendedName>
        <fullName evidence="1">non-specific serine/threonine protein kinase</fullName>
        <ecNumber evidence="1">2.7.11.1</ecNumber>
    </recommendedName>
</protein>
<dbReference type="PROSITE" id="PS00107">
    <property type="entry name" value="PROTEIN_KINASE_ATP"/>
    <property type="match status" value="1"/>
</dbReference>
<evidence type="ECO:0000256" key="14">
    <source>
        <dbReference type="SAM" id="MobiDB-lite"/>
    </source>
</evidence>
<dbReference type="SUPFAM" id="SSF56112">
    <property type="entry name" value="Protein kinase-like (PK-like)"/>
    <property type="match status" value="1"/>
</dbReference>
<feature type="region of interest" description="Disordered" evidence="14">
    <location>
        <begin position="412"/>
        <end position="475"/>
    </location>
</feature>
<evidence type="ECO:0000256" key="2">
    <source>
        <dbReference type="ARBA" id="ARBA00022527"/>
    </source>
</evidence>
<dbReference type="GO" id="GO:0005524">
    <property type="term" value="F:ATP binding"/>
    <property type="evidence" value="ECO:0007669"/>
    <property type="project" value="UniProtKB-UniRule"/>
</dbReference>
<sequence length="917" mass="103250">MSKAATIGTTKAEQNNIRAIIGSSYNKLYSQFQSDDLTEVGNYKILDPIGEGSFGKVYLACHKLTHRKVVLKTSDKKDPNIVREVFYHRQFNYPHITRLYEVIVTENKVWMALEYCPGKELYDHLLKMKRIPINQCVELFSQICGAVYYTHSLNCVHRDLKLENILLDKNGRAKLTDFGFTRECMTKSLLETVCGTTVYMAPEITERKVYDGFKIDVWALGVILYTIMTGSMPFDEDDQTKVKWKIINEMPDFSSDAITEDARDLLTRLLSKNPAERPSVKEILSHPFLQPFGQTILQETDSILLKQRDGTMRFHSKKERRLLKMLRRSGFDIRAIKNSVIKRKCDNLSGLWFLLLDQQGTHEHMLKPRRTRSILSVRKVFDNQKPNEENSHEDGIIKSTLELTKVGSVGKLLGQQENIPPSSSEKKRDNATFDDKGSHADTMGVSSVLLNSKTHDQSQLRMSSMPLMRTESPRKNNNIFKRVSDFFKTKKHINQVGMTDEFKGSDTYQADMDASPNRSISFATLKKATFDETVSEKPKKSSPLKSNADVKLDKKAADAQKSTLVSSSAKGTSGKEDLAFYDQPIVKRFKSTTSSENSRQVSGGTYDVDSLHIIRSSYSDIKASPKLSQSRPLSNTSQFSNDTNTSDYSTDGNLTFGNSFDSSARPTPKHNGSQYSLNSNSDLNIKPTSSRRYLRRNLSVQSEASTTSERSSRTDSFYDITTTTNLVKQPFRDKSSTTNRDSVLPHFSTQKGVNGWSTSPKNSYMLPRRSSLGRRRRAKKPSFLNNSQHGPDDVIREESSSVDEDSDVPQQNFPMNVAKRTLSAGNDPVQNATLGVDNDVDNADNQSPVNGVLRHSFSFHKSTSPSPKLRNFSEGSQWTAFHNDSKSFMTGTEDDGSISNADNGDNEDNGDIDENDE</sequence>
<comment type="catalytic activity">
    <reaction evidence="9">
        <text>L-seryl-[protein] + ATP = O-phospho-L-seryl-[protein] + ADP + H(+)</text>
        <dbReference type="Rhea" id="RHEA:17989"/>
        <dbReference type="Rhea" id="RHEA-COMP:9863"/>
        <dbReference type="Rhea" id="RHEA-COMP:11604"/>
        <dbReference type="ChEBI" id="CHEBI:15378"/>
        <dbReference type="ChEBI" id="CHEBI:29999"/>
        <dbReference type="ChEBI" id="CHEBI:30616"/>
        <dbReference type="ChEBI" id="CHEBI:83421"/>
        <dbReference type="ChEBI" id="CHEBI:456216"/>
        <dbReference type="EC" id="2.7.11.1"/>
    </reaction>
</comment>
<gene>
    <name evidence="16" type="ORF">DAKH74_035190</name>
</gene>
<organism evidence="16 17">
    <name type="scientific">Maudiozyma humilis</name>
    <name type="common">Sour dough yeast</name>
    <name type="synonym">Kazachstania humilis</name>
    <dbReference type="NCBI Taxonomy" id="51915"/>
    <lineage>
        <taxon>Eukaryota</taxon>
        <taxon>Fungi</taxon>
        <taxon>Dikarya</taxon>
        <taxon>Ascomycota</taxon>
        <taxon>Saccharomycotina</taxon>
        <taxon>Saccharomycetes</taxon>
        <taxon>Saccharomycetales</taxon>
        <taxon>Saccharomycetaceae</taxon>
        <taxon>Maudiozyma</taxon>
    </lineage>
</organism>
<feature type="compositionally biased region" description="Basic and acidic residues" evidence="14">
    <location>
        <begin position="790"/>
        <end position="799"/>
    </location>
</feature>
<feature type="region of interest" description="Disordered" evidence="14">
    <location>
        <begin position="532"/>
        <end position="573"/>
    </location>
</feature>
<comment type="caution">
    <text evidence="16">The sequence shown here is derived from an EMBL/GenBank/DDBJ whole genome shotgun (WGS) entry which is preliminary data.</text>
</comment>
<dbReference type="InterPro" id="IPR017441">
    <property type="entry name" value="Protein_kinase_ATP_BS"/>
</dbReference>
<evidence type="ECO:0000256" key="9">
    <source>
        <dbReference type="ARBA" id="ARBA00048679"/>
    </source>
</evidence>
<feature type="compositionally biased region" description="Basic residues" evidence="14">
    <location>
        <begin position="771"/>
        <end position="780"/>
    </location>
</feature>
<keyword evidence="17" id="KW-1185">Reference proteome</keyword>
<keyword evidence="2 16" id="KW-0723">Serine/threonine-protein kinase</keyword>
<evidence type="ECO:0000256" key="4">
    <source>
        <dbReference type="ARBA" id="ARBA00022679"/>
    </source>
</evidence>
<evidence type="ECO:0000256" key="8">
    <source>
        <dbReference type="ARBA" id="ARBA00047899"/>
    </source>
</evidence>
<evidence type="ECO:0000256" key="7">
    <source>
        <dbReference type="ARBA" id="ARBA00022840"/>
    </source>
</evidence>
<feature type="region of interest" description="Disordered" evidence="14">
    <location>
        <begin position="729"/>
        <end position="811"/>
    </location>
</feature>
<feature type="binding site" evidence="11 13">
    <location>
        <position position="72"/>
    </location>
    <ligand>
        <name>ATP</name>
        <dbReference type="ChEBI" id="CHEBI:30616"/>
    </ligand>
</feature>
<dbReference type="AlphaFoldDB" id="A0AAV5S024"/>
<dbReference type="Gene3D" id="1.10.510.10">
    <property type="entry name" value="Transferase(Phosphotransferase) domain 1"/>
    <property type="match status" value="1"/>
</dbReference>
<feature type="binding site" evidence="11">
    <location>
        <begin position="163"/>
        <end position="164"/>
    </location>
    <ligand>
        <name>ATP</name>
        <dbReference type="ChEBI" id="CHEBI:30616"/>
    </ligand>
</feature>
<feature type="region of interest" description="Disordered" evidence="14">
    <location>
        <begin position="883"/>
        <end position="917"/>
    </location>
</feature>
<name>A0AAV5S024_MAUHU</name>
<dbReference type="InterPro" id="IPR008271">
    <property type="entry name" value="Ser/Thr_kinase_AS"/>
</dbReference>
<keyword evidence="5 11" id="KW-0547">Nucleotide-binding</keyword>
<evidence type="ECO:0000256" key="1">
    <source>
        <dbReference type="ARBA" id="ARBA00012513"/>
    </source>
</evidence>
<keyword evidence="3" id="KW-0597">Phosphoprotein</keyword>
<evidence type="ECO:0000313" key="16">
    <source>
        <dbReference type="EMBL" id="GMM56903.1"/>
    </source>
</evidence>
<dbReference type="InterPro" id="IPR030616">
    <property type="entry name" value="Aur-like"/>
</dbReference>
<dbReference type="CDD" id="cd14003">
    <property type="entry name" value="STKc_AMPK-like"/>
    <property type="match status" value="1"/>
</dbReference>
<evidence type="ECO:0000313" key="17">
    <source>
        <dbReference type="Proteomes" id="UP001377567"/>
    </source>
</evidence>
<dbReference type="SMART" id="SM00220">
    <property type="entry name" value="S_TKc"/>
    <property type="match status" value="1"/>
</dbReference>
<comment type="catalytic activity">
    <reaction evidence="8">
        <text>L-threonyl-[protein] + ATP = O-phospho-L-threonyl-[protein] + ADP + H(+)</text>
        <dbReference type="Rhea" id="RHEA:46608"/>
        <dbReference type="Rhea" id="RHEA-COMP:11060"/>
        <dbReference type="Rhea" id="RHEA-COMP:11605"/>
        <dbReference type="ChEBI" id="CHEBI:15378"/>
        <dbReference type="ChEBI" id="CHEBI:30013"/>
        <dbReference type="ChEBI" id="CHEBI:30616"/>
        <dbReference type="ChEBI" id="CHEBI:61977"/>
        <dbReference type="ChEBI" id="CHEBI:456216"/>
        <dbReference type="EC" id="2.7.11.1"/>
    </reaction>
</comment>
<dbReference type="PROSITE" id="PS50011">
    <property type="entry name" value="PROTEIN_KINASE_DOM"/>
    <property type="match status" value="1"/>
</dbReference>
<feature type="active site" description="Proton acceptor" evidence="10">
    <location>
        <position position="159"/>
    </location>
</feature>